<evidence type="ECO:0000256" key="3">
    <source>
        <dbReference type="ARBA" id="ARBA00022771"/>
    </source>
</evidence>
<dbReference type="InterPro" id="IPR031160">
    <property type="entry name" value="F_BAR_dom"/>
</dbReference>
<sequence>MPRFAKGKAVNGGKSQIKQNNQTQNANHYSDNGVVNDKNSDDIMELTYDVNSFSNAMTRLKESLKNRKSNNDDSIEEWVGEVVSILKRITEKNTDLVSNSEIMTSTRTLLLKVNDYSINECTEKEVIEAAVHLELALTDGITDLIDDQSENNDLESDSKESNTNDSQIDISPGSIDYLQSKAAGTRDRVHSKDPQAIDHLLQKTDNSMEISLQYAKSWLKYAKEISTYVEKRSRLELDYAKSLSKLAQQTRQAITEEDIEYSNVVQQLYNNQLNLKFTEPLNTRRNEHDAARKILKDSWMKLDKKYQDAKNNIKKAKNNYKARVQEHVKFKSSTKGEIITGKKKREEDEIKHRIEDADVTLKAATVEAEGIQENLQKSKDKFLVELRQLILQCDVTLKAVTANYFQMRNTALSPFPVQYQTLSDNAKMYEPGTQFIEFLSHRPENAEVEPPSATADMDRYNFSSRRQEEEDGLSTDPLNRSYDSSKSLASAFQEDLDGSVKHKNASTDLEPDEAYKHRGRRDGGQVARALAIELFSSPGPFANMALSTPAKTHVLRKLKSPSRCQECDSFLYFSGAECERCGLTCHKKCLEKLSISCGSKHHRKLSTFGVDIHDHLVATNQIGVPIIVSVCINEIDKRGLKTQGIYRISGVKSQVEKLCQFFESMDSSKDMKIDLSKTPVHHIASVLRLYLRQLPEPLLTFRFYEPFIELAKESFKMPEEELIKEAIRLVEKLPESNYKTCQKIVAHLKRIHDNYEDNKMSAANLGIVFGPTILGRRIYVDEEIDTLTFFNSQTEDAKEGYKDMSFQARMVELLILNQAKIFRYTQEDTETNDEQDENAALENSTTVSSDDPSDPSHLTTSGNKSSDDLSATSKSNDSQPLPQNENVDYPDNTEDISSDDDSEYDSDFITVHHNQTKNEDQLKRKNSIKHEIKNSNDLDYVPPAIYHESNDDFMQEEDELNNSQISFSTGSLKSDEYMEFLSTESAQDVMTKSSSHNIIREVTTRKAHRSASDIGRYNDKRLARLDFNPPLTLPINPIPFTYPPKPVTPSSQSITLNKSVSVPDREPNYAKPSIAGDHFDPVYEYRNESLNDPNHAYNKPHHSPSESNLTANLRQRQYEQLSQQQTTNVNTFRSSKLRHRHSLDHQRAGIYREHLRERGYSTTNSEFAATNSGDENPRVKYV</sequence>
<proteinExistence type="predicted"/>
<feature type="region of interest" description="Disordered" evidence="8">
    <location>
        <begin position="1044"/>
        <end position="1107"/>
    </location>
</feature>
<evidence type="ECO:0008006" key="14">
    <source>
        <dbReference type="Google" id="ProtNLM"/>
    </source>
</evidence>
<feature type="region of interest" description="Disordered" evidence="8">
    <location>
        <begin position="497"/>
        <end position="520"/>
    </location>
</feature>
<dbReference type="Pfam" id="PF00130">
    <property type="entry name" value="C1_1"/>
    <property type="match status" value="1"/>
</dbReference>
<dbReference type="SUPFAM" id="SSF103657">
    <property type="entry name" value="BAR/IMD domain-like"/>
    <property type="match status" value="1"/>
</dbReference>
<accession>B3S504</accession>
<feature type="compositionally biased region" description="Low complexity" evidence="8">
    <location>
        <begin position="844"/>
        <end position="861"/>
    </location>
</feature>
<feature type="domain" description="Phorbol-ester/DAG-type" evidence="9">
    <location>
        <begin position="552"/>
        <end position="597"/>
    </location>
</feature>
<feature type="compositionally biased region" description="Polar residues" evidence="8">
    <location>
        <begin position="862"/>
        <end position="886"/>
    </location>
</feature>
<feature type="compositionally biased region" description="Acidic residues" evidence="8">
    <location>
        <begin position="828"/>
        <end position="839"/>
    </location>
</feature>
<keyword evidence="5 6" id="KW-0175">Coiled coil</keyword>
<dbReference type="SMART" id="SM00324">
    <property type="entry name" value="RhoGAP"/>
    <property type="match status" value="1"/>
</dbReference>
<dbReference type="GO" id="GO:0008270">
    <property type="term" value="F:zinc ion binding"/>
    <property type="evidence" value="ECO:0007669"/>
    <property type="project" value="UniProtKB-KW"/>
</dbReference>
<feature type="compositionally biased region" description="Basic and acidic residues" evidence="8">
    <location>
        <begin position="1077"/>
        <end position="1089"/>
    </location>
</feature>
<dbReference type="PhylomeDB" id="B3S504"/>
<feature type="domain" description="Rho-GAP" evidence="10">
    <location>
        <begin position="610"/>
        <end position="822"/>
    </location>
</feature>
<dbReference type="InterPro" id="IPR054713">
    <property type="entry name" value="GMIP/FCHO2-like_FCH"/>
</dbReference>
<evidence type="ECO:0000256" key="2">
    <source>
        <dbReference type="ARBA" id="ARBA00022723"/>
    </source>
</evidence>
<dbReference type="GeneID" id="6756550"/>
<dbReference type="PANTHER" id="PTHR15228">
    <property type="entry name" value="SPERMATHECAL PHYSIOLOGY VARIANT"/>
    <property type="match status" value="1"/>
</dbReference>
<dbReference type="HOGENOM" id="CLU_272904_0_0_1"/>
<dbReference type="RefSeq" id="XP_002115337.1">
    <property type="nucleotide sequence ID" value="XM_002115301.1"/>
</dbReference>
<dbReference type="EMBL" id="DS985250">
    <property type="protein sequence ID" value="EDV22182.1"/>
    <property type="molecule type" value="Genomic_DNA"/>
</dbReference>
<evidence type="ECO:0000256" key="4">
    <source>
        <dbReference type="ARBA" id="ARBA00022833"/>
    </source>
</evidence>
<dbReference type="SMART" id="SM00055">
    <property type="entry name" value="FCH"/>
    <property type="match status" value="1"/>
</dbReference>
<evidence type="ECO:0000256" key="6">
    <source>
        <dbReference type="PROSITE-ProRule" id="PRU01077"/>
    </source>
</evidence>
<keyword evidence="4" id="KW-0862">Zinc</keyword>
<keyword evidence="13" id="KW-1185">Reference proteome</keyword>
<feature type="compositionally biased region" description="Acidic residues" evidence="8">
    <location>
        <begin position="891"/>
        <end position="905"/>
    </location>
</feature>
<dbReference type="SUPFAM" id="SSF48350">
    <property type="entry name" value="GTPase activation domain, GAP"/>
    <property type="match status" value="1"/>
</dbReference>
<keyword evidence="2" id="KW-0479">Metal-binding</keyword>
<reference evidence="12 13" key="1">
    <citation type="journal article" date="2008" name="Nature">
        <title>The Trichoplax genome and the nature of placozoans.</title>
        <authorList>
            <person name="Srivastava M."/>
            <person name="Begovic E."/>
            <person name="Chapman J."/>
            <person name="Putnam N.H."/>
            <person name="Hellsten U."/>
            <person name="Kawashima T."/>
            <person name="Kuo A."/>
            <person name="Mitros T."/>
            <person name="Salamov A."/>
            <person name="Carpenter M.L."/>
            <person name="Signorovitch A.Y."/>
            <person name="Moreno M.A."/>
            <person name="Kamm K."/>
            <person name="Grimwood J."/>
            <person name="Schmutz J."/>
            <person name="Shapiro H."/>
            <person name="Grigoriev I.V."/>
            <person name="Buss L.W."/>
            <person name="Schierwater B."/>
            <person name="Dellaporta S.L."/>
            <person name="Rokhsar D.S."/>
        </authorList>
    </citation>
    <scope>NUCLEOTIDE SEQUENCE [LARGE SCALE GENOMIC DNA]</scope>
    <source>
        <strain evidence="12 13">Grell-BS-1999</strain>
    </source>
</reference>
<dbReference type="InterPro" id="IPR002219">
    <property type="entry name" value="PKC_DAG/PE"/>
</dbReference>
<dbReference type="STRING" id="10228.B3S504"/>
<dbReference type="AlphaFoldDB" id="B3S504"/>
<keyword evidence="3" id="KW-0863">Zinc-finger</keyword>
<dbReference type="SMART" id="SM00109">
    <property type="entry name" value="C1"/>
    <property type="match status" value="1"/>
</dbReference>
<evidence type="ECO:0000313" key="12">
    <source>
        <dbReference type="EMBL" id="EDV22182.1"/>
    </source>
</evidence>
<dbReference type="PROSITE" id="PS50238">
    <property type="entry name" value="RHOGAP"/>
    <property type="match status" value="1"/>
</dbReference>
<dbReference type="GO" id="GO:0007165">
    <property type="term" value="P:signal transduction"/>
    <property type="evidence" value="ECO:0007669"/>
    <property type="project" value="InterPro"/>
</dbReference>
<dbReference type="InterPro" id="IPR057028">
    <property type="entry name" value="RHG29_45_N"/>
</dbReference>
<keyword evidence="1" id="KW-0343">GTPase activation</keyword>
<feature type="compositionally biased region" description="Polar residues" evidence="8">
    <location>
        <begin position="1162"/>
        <end position="1174"/>
    </location>
</feature>
<dbReference type="OMA" id="YSINECT"/>
<dbReference type="Pfam" id="PF24235">
    <property type="entry name" value="RHG29_45_N"/>
    <property type="match status" value="1"/>
</dbReference>
<dbReference type="InParanoid" id="B3S504"/>
<dbReference type="PANTHER" id="PTHR15228:SF25">
    <property type="entry name" value="F-BAR DOMAIN-CONTAINING PROTEIN"/>
    <property type="match status" value="1"/>
</dbReference>
<name>B3S504_TRIAD</name>
<feature type="region of interest" description="Disordered" evidence="8">
    <location>
        <begin position="147"/>
        <end position="172"/>
    </location>
</feature>
<dbReference type="PROSITE" id="PS00479">
    <property type="entry name" value="ZF_DAG_PE_1"/>
    <property type="match status" value="1"/>
</dbReference>
<evidence type="ECO:0000256" key="7">
    <source>
        <dbReference type="SAM" id="Coils"/>
    </source>
</evidence>
<dbReference type="InterPro" id="IPR001060">
    <property type="entry name" value="FCH_dom"/>
</dbReference>
<dbReference type="Pfam" id="PF22699">
    <property type="entry name" value="GMIP-like_FCH"/>
    <property type="match status" value="1"/>
</dbReference>
<dbReference type="Proteomes" id="UP000009022">
    <property type="component" value="Unassembled WGS sequence"/>
</dbReference>
<dbReference type="PROSITE" id="PS51741">
    <property type="entry name" value="F_BAR"/>
    <property type="match status" value="1"/>
</dbReference>
<dbReference type="CDD" id="cd20816">
    <property type="entry name" value="C1_GMIP-like"/>
    <property type="match status" value="1"/>
</dbReference>
<dbReference type="GO" id="GO:0051058">
    <property type="term" value="P:negative regulation of small GTPase mediated signal transduction"/>
    <property type="evidence" value="ECO:0000318"/>
    <property type="project" value="GO_Central"/>
</dbReference>
<evidence type="ECO:0000256" key="5">
    <source>
        <dbReference type="ARBA" id="ARBA00023054"/>
    </source>
</evidence>
<feature type="compositionally biased region" description="Polar residues" evidence="8">
    <location>
        <begin position="1048"/>
        <end position="1060"/>
    </location>
</feature>
<evidence type="ECO:0000256" key="1">
    <source>
        <dbReference type="ARBA" id="ARBA00022468"/>
    </source>
</evidence>
<evidence type="ECO:0000259" key="9">
    <source>
        <dbReference type="PROSITE" id="PS50081"/>
    </source>
</evidence>
<feature type="region of interest" description="Disordered" evidence="8">
    <location>
        <begin position="828"/>
        <end position="905"/>
    </location>
</feature>
<dbReference type="eggNOG" id="KOG1453">
    <property type="taxonomic scope" value="Eukaryota"/>
</dbReference>
<feature type="compositionally biased region" description="Polar residues" evidence="8">
    <location>
        <begin position="13"/>
        <end position="30"/>
    </location>
</feature>
<dbReference type="InterPro" id="IPR027267">
    <property type="entry name" value="AH/BAR_dom_sf"/>
</dbReference>
<evidence type="ECO:0000259" key="11">
    <source>
        <dbReference type="PROSITE" id="PS51741"/>
    </source>
</evidence>
<dbReference type="GO" id="GO:0005096">
    <property type="term" value="F:GTPase activator activity"/>
    <property type="evidence" value="ECO:0000318"/>
    <property type="project" value="GO_Central"/>
</dbReference>
<dbReference type="InterPro" id="IPR000198">
    <property type="entry name" value="RhoGAP_dom"/>
</dbReference>
<gene>
    <name evidence="12" type="ORF">TRIADDRAFT_59414</name>
</gene>
<dbReference type="Pfam" id="PF00620">
    <property type="entry name" value="RhoGAP"/>
    <property type="match status" value="1"/>
</dbReference>
<dbReference type="FunCoup" id="B3S504">
    <property type="interactions" value="299"/>
</dbReference>
<feature type="region of interest" description="Disordered" evidence="8">
    <location>
        <begin position="1"/>
        <end position="34"/>
    </location>
</feature>
<dbReference type="InterPro" id="IPR046349">
    <property type="entry name" value="C1-like_sf"/>
</dbReference>
<dbReference type="InterPro" id="IPR008936">
    <property type="entry name" value="Rho_GTPase_activation_prot"/>
</dbReference>
<evidence type="ECO:0000259" key="10">
    <source>
        <dbReference type="PROSITE" id="PS50238"/>
    </source>
</evidence>
<dbReference type="OrthoDB" id="79452at2759"/>
<organism evidence="12 13">
    <name type="scientific">Trichoplax adhaerens</name>
    <name type="common">Trichoplax reptans</name>
    <dbReference type="NCBI Taxonomy" id="10228"/>
    <lineage>
        <taxon>Eukaryota</taxon>
        <taxon>Metazoa</taxon>
        <taxon>Placozoa</taxon>
        <taxon>Uniplacotomia</taxon>
        <taxon>Trichoplacea</taxon>
        <taxon>Trichoplacidae</taxon>
        <taxon>Trichoplax</taxon>
    </lineage>
</organism>
<protein>
    <recommendedName>
        <fullName evidence="14">Rho-GAP domain-containing protein</fullName>
    </recommendedName>
</protein>
<evidence type="ECO:0000256" key="8">
    <source>
        <dbReference type="SAM" id="MobiDB-lite"/>
    </source>
</evidence>
<dbReference type="InterPro" id="IPR051025">
    <property type="entry name" value="RhoGAP"/>
</dbReference>
<dbReference type="KEGG" id="tad:TRIADDRAFT_59414"/>
<dbReference type="Gene3D" id="1.20.1270.60">
    <property type="entry name" value="Arfaptin homology (AH) domain/BAR domain"/>
    <property type="match status" value="1"/>
</dbReference>
<evidence type="ECO:0000313" key="13">
    <source>
        <dbReference type="Proteomes" id="UP000009022"/>
    </source>
</evidence>
<dbReference type="CTD" id="6756550"/>
<feature type="domain" description="F-BAR" evidence="11">
    <location>
        <begin position="195"/>
        <end position="434"/>
    </location>
</feature>
<dbReference type="SUPFAM" id="SSF57889">
    <property type="entry name" value="Cysteine-rich domain"/>
    <property type="match status" value="1"/>
</dbReference>
<feature type="coiled-coil region" evidence="7">
    <location>
        <begin position="299"/>
        <end position="326"/>
    </location>
</feature>
<feature type="region of interest" description="Disordered" evidence="8">
    <location>
        <begin position="1162"/>
        <end position="1182"/>
    </location>
</feature>
<dbReference type="PROSITE" id="PS50081">
    <property type="entry name" value="ZF_DAG_PE_2"/>
    <property type="match status" value="1"/>
</dbReference>
<dbReference type="Pfam" id="PF00611">
    <property type="entry name" value="FCH"/>
    <property type="match status" value="1"/>
</dbReference>
<dbReference type="Gene3D" id="3.30.60.20">
    <property type="match status" value="1"/>
</dbReference>
<dbReference type="Gene3D" id="1.10.555.10">
    <property type="entry name" value="Rho GTPase activation protein"/>
    <property type="match status" value="1"/>
</dbReference>